<organism evidence="1 2">
    <name type="scientific">Cardiocondyla obscurior</name>
    <dbReference type="NCBI Taxonomy" id="286306"/>
    <lineage>
        <taxon>Eukaryota</taxon>
        <taxon>Metazoa</taxon>
        <taxon>Ecdysozoa</taxon>
        <taxon>Arthropoda</taxon>
        <taxon>Hexapoda</taxon>
        <taxon>Insecta</taxon>
        <taxon>Pterygota</taxon>
        <taxon>Neoptera</taxon>
        <taxon>Endopterygota</taxon>
        <taxon>Hymenoptera</taxon>
        <taxon>Apocrita</taxon>
        <taxon>Aculeata</taxon>
        <taxon>Formicoidea</taxon>
        <taxon>Formicidae</taxon>
        <taxon>Myrmicinae</taxon>
        <taxon>Cardiocondyla</taxon>
    </lineage>
</organism>
<evidence type="ECO:0000313" key="2">
    <source>
        <dbReference type="Proteomes" id="UP001430953"/>
    </source>
</evidence>
<reference evidence="1 2" key="1">
    <citation type="submission" date="2023-03" db="EMBL/GenBank/DDBJ databases">
        <title>High recombination rates correlate with genetic variation in Cardiocondyla obscurior ants.</title>
        <authorList>
            <person name="Errbii M."/>
        </authorList>
    </citation>
    <scope>NUCLEOTIDE SEQUENCE [LARGE SCALE GENOMIC DNA]</scope>
    <source>
        <strain evidence="1">Alpha-2009</strain>
        <tissue evidence="1">Whole body</tissue>
    </source>
</reference>
<accession>A0AAW2FQ00</accession>
<gene>
    <name evidence="1" type="ORF">PUN28_010207</name>
</gene>
<sequence length="70" mass="8256">MTKSVKLHCKKIDAFNNYKIQLLKISLLCKYKKKSCNFAHIFTVSWHVCPSFYKCGSKFHSTFNILCLYD</sequence>
<dbReference type="EMBL" id="JADYXP020000009">
    <property type="protein sequence ID" value="KAL0117205.1"/>
    <property type="molecule type" value="Genomic_DNA"/>
</dbReference>
<dbReference type="Proteomes" id="UP001430953">
    <property type="component" value="Unassembled WGS sequence"/>
</dbReference>
<dbReference type="AlphaFoldDB" id="A0AAW2FQ00"/>
<name>A0AAW2FQ00_9HYME</name>
<keyword evidence="2" id="KW-1185">Reference proteome</keyword>
<comment type="caution">
    <text evidence="1">The sequence shown here is derived from an EMBL/GenBank/DDBJ whole genome shotgun (WGS) entry which is preliminary data.</text>
</comment>
<proteinExistence type="predicted"/>
<evidence type="ECO:0000313" key="1">
    <source>
        <dbReference type="EMBL" id="KAL0117205.1"/>
    </source>
</evidence>
<protein>
    <submittedName>
        <fullName evidence="1">Uncharacterized protein</fullName>
    </submittedName>
</protein>